<gene>
    <name evidence="1" type="ORF">BK775_22625</name>
</gene>
<dbReference type="AlphaFoldDB" id="A0A9X6KMT5"/>
<sequence length="82" mass="9404">MEVKNKLENIIWHIKTNRVVLGDKRTLNDVLVALENMVEEKVIVAPVDDVILQSHQFTKQLGVVTSVLKEVRKSNIKEIENL</sequence>
<protein>
    <submittedName>
        <fullName evidence="1">Uncharacterized protein</fullName>
    </submittedName>
</protein>
<reference evidence="1 2" key="1">
    <citation type="submission" date="2016-10" db="EMBL/GenBank/DDBJ databases">
        <title>Comparative genomics of Bacillus thuringiensis reveals a path to pathogens against multiple invertebrate hosts.</title>
        <authorList>
            <person name="Zheng J."/>
            <person name="Gao Q."/>
            <person name="Liu H."/>
            <person name="Peng D."/>
            <person name="Ruan L."/>
            <person name="Sun M."/>
        </authorList>
    </citation>
    <scope>NUCLEOTIDE SEQUENCE [LARGE SCALE GENOMIC DNA]</scope>
    <source>
        <strain evidence="1">I13</strain>
    </source>
</reference>
<dbReference type="RefSeq" id="WP_000453241.1">
    <property type="nucleotide sequence ID" value="NZ_CP059980.1"/>
</dbReference>
<proteinExistence type="predicted"/>
<comment type="caution">
    <text evidence="1">The sequence shown here is derived from an EMBL/GenBank/DDBJ whole genome shotgun (WGS) entry which is preliminary data.</text>
</comment>
<dbReference type="EMBL" id="NFEN01000115">
    <property type="protein sequence ID" value="OUA21033.1"/>
    <property type="molecule type" value="Genomic_DNA"/>
</dbReference>
<name>A0A9X6KMT5_BACTU</name>
<evidence type="ECO:0000313" key="2">
    <source>
        <dbReference type="Proteomes" id="UP000195077"/>
    </source>
</evidence>
<dbReference type="Proteomes" id="UP000195077">
    <property type="component" value="Unassembled WGS sequence"/>
</dbReference>
<accession>A0A9X6KMT5</accession>
<organism evidence="1 2">
    <name type="scientific">Bacillus thuringiensis</name>
    <dbReference type="NCBI Taxonomy" id="1428"/>
    <lineage>
        <taxon>Bacteria</taxon>
        <taxon>Bacillati</taxon>
        <taxon>Bacillota</taxon>
        <taxon>Bacilli</taxon>
        <taxon>Bacillales</taxon>
        <taxon>Bacillaceae</taxon>
        <taxon>Bacillus</taxon>
        <taxon>Bacillus cereus group</taxon>
    </lineage>
</organism>
<evidence type="ECO:0000313" key="1">
    <source>
        <dbReference type="EMBL" id="OUA21033.1"/>
    </source>
</evidence>